<keyword evidence="6" id="KW-1185">Reference proteome</keyword>
<dbReference type="EMBL" id="CASHTH010003554">
    <property type="protein sequence ID" value="CAI8046311.1"/>
    <property type="molecule type" value="Genomic_DNA"/>
</dbReference>
<evidence type="ECO:0000313" key="5">
    <source>
        <dbReference type="EMBL" id="CAI8046311.1"/>
    </source>
</evidence>
<dbReference type="Gene3D" id="2.40.10.120">
    <property type="match status" value="1"/>
</dbReference>
<keyword evidence="3" id="KW-0378">Hydrolase</keyword>
<keyword evidence="2 5" id="KW-0645">Protease</keyword>
<protein>
    <submittedName>
        <fullName evidence="5">Protease Do-like 1, chloroplastic</fullName>
    </submittedName>
</protein>
<dbReference type="Proteomes" id="UP001174909">
    <property type="component" value="Unassembled WGS sequence"/>
</dbReference>
<evidence type="ECO:0000313" key="6">
    <source>
        <dbReference type="Proteomes" id="UP001174909"/>
    </source>
</evidence>
<dbReference type="InterPro" id="IPR001478">
    <property type="entry name" value="PDZ"/>
</dbReference>
<reference evidence="5" key="1">
    <citation type="submission" date="2023-03" db="EMBL/GenBank/DDBJ databases">
        <authorList>
            <person name="Steffen K."/>
            <person name="Cardenas P."/>
        </authorList>
    </citation>
    <scope>NUCLEOTIDE SEQUENCE</scope>
</reference>
<dbReference type="InterPro" id="IPR001940">
    <property type="entry name" value="Peptidase_S1C"/>
</dbReference>
<sequence>MLAAFESVLSDIYESVVPSVVYVRVPNPARSALQGMQGVPEELLWGAGSGFVWDHEGHIVTNHHVVEGVVGRPEEVIVIFADSTKAKGKVVGGDPHSDLAVIKLEKGDWNLQPVNLGDSSEVKVGQLTVAIGAPFGQEFTMTSGIVSGVGRNISGQTQFTIPEAIQTDSAINPGNSGGPLIDRHGQVIGINTSIISRSGSFSGVGMAVPINIAKRVVPSLISDGEFNYPWLGVSIATVTDLYLDELGLPDNTRGALIIETVDSSPADKAGLRGSDSSVEIDGAPYPAGGDIILAIGPHAVTNSTDLIAHLTYHNSPGDTITLAVLRDGQREELEVTLGQRPATP</sequence>
<organism evidence="5 6">
    <name type="scientific">Geodia barretti</name>
    <name type="common">Barrett's horny sponge</name>
    <dbReference type="NCBI Taxonomy" id="519541"/>
    <lineage>
        <taxon>Eukaryota</taxon>
        <taxon>Metazoa</taxon>
        <taxon>Porifera</taxon>
        <taxon>Demospongiae</taxon>
        <taxon>Heteroscleromorpha</taxon>
        <taxon>Tetractinellida</taxon>
        <taxon>Astrophorina</taxon>
        <taxon>Geodiidae</taxon>
        <taxon>Geodia</taxon>
    </lineage>
</organism>
<dbReference type="SUPFAM" id="SSF50494">
    <property type="entry name" value="Trypsin-like serine proteases"/>
    <property type="match status" value="1"/>
</dbReference>
<comment type="caution">
    <text evidence="5">The sequence shown here is derived from an EMBL/GenBank/DDBJ whole genome shotgun (WGS) entry which is preliminary data.</text>
</comment>
<dbReference type="CDD" id="cd06779">
    <property type="entry name" value="cpPDZ_Deg_HtrA-like"/>
    <property type="match status" value="1"/>
</dbReference>
<dbReference type="PANTHER" id="PTHR43343:SF3">
    <property type="entry name" value="PROTEASE DO-LIKE 8, CHLOROPLASTIC"/>
    <property type="match status" value="1"/>
</dbReference>
<dbReference type="PANTHER" id="PTHR43343">
    <property type="entry name" value="PEPTIDASE S12"/>
    <property type="match status" value="1"/>
</dbReference>
<evidence type="ECO:0000256" key="1">
    <source>
        <dbReference type="ARBA" id="ARBA00010541"/>
    </source>
</evidence>
<feature type="domain" description="PDZ" evidence="4">
    <location>
        <begin position="231"/>
        <end position="337"/>
    </location>
</feature>
<dbReference type="GO" id="GO:0004252">
    <property type="term" value="F:serine-type endopeptidase activity"/>
    <property type="evidence" value="ECO:0007669"/>
    <property type="project" value="InterPro"/>
</dbReference>
<accession>A0AA35TG25</accession>
<dbReference type="Pfam" id="PF13365">
    <property type="entry name" value="Trypsin_2"/>
    <property type="match status" value="1"/>
</dbReference>
<dbReference type="Pfam" id="PF13180">
    <property type="entry name" value="PDZ_2"/>
    <property type="match status" value="1"/>
</dbReference>
<dbReference type="InterPro" id="IPR036034">
    <property type="entry name" value="PDZ_sf"/>
</dbReference>
<proteinExistence type="inferred from homology"/>
<comment type="similarity">
    <text evidence="1">Belongs to the peptidase S1C family.</text>
</comment>
<dbReference type="InterPro" id="IPR051201">
    <property type="entry name" value="Chloro_Bact_Ser_Proteases"/>
</dbReference>
<dbReference type="GO" id="GO:0006508">
    <property type="term" value="P:proteolysis"/>
    <property type="evidence" value="ECO:0007669"/>
    <property type="project" value="UniProtKB-KW"/>
</dbReference>
<name>A0AA35TG25_GEOBA</name>
<dbReference type="SUPFAM" id="SSF50156">
    <property type="entry name" value="PDZ domain-like"/>
    <property type="match status" value="1"/>
</dbReference>
<dbReference type="AlphaFoldDB" id="A0AA35TG25"/>
<dbReference type="InterPro" id="IPR009003">
    <property type="entry name" value="Peptidase_S1_PA"/>
</dbReference>
<dbReference type="PRINTS" id="PR00834">
    <property type="entry name" value="PROTEASES2C"/>
</dbReference>
<evidence type="ECO:0000256" key="3">
    <source>
        <dbReference type="ARBA" id="ARBA00022801"/>
    </source>
</evidence>
<dbReference type="Gene3D" id="2.30.42.10">
    <property type="match status" value="1"/>
</dbReference>
<gene>
    <name evidence="5" type="ORF">GBAR_LOCUS25599</name>
</gene>
<evidence type="ECO:0000256" key="2">
    <source>
        <dbReference type="ARBA" id="ARBA00022670"/>
    </source>
</evidence>
<evidence type="ECO:0000259" key="4">
    <source>
        <dbReference type="Pfam" id="PF13180"/>
    </source>
</evidence>